<comment type="caution">
    <text evidence="2">The sequence shown here is derived from an EMBL/GenBank/DDBJ whole genome shotgun (WGS) entry which is preliminary data.</text>
</comment>
<dbReference type="AlphaFoldDB" id="A0AA38P027"/>
<gene>
    <name evidence="2" type="ORF">F5878DRAFT_388138</name>
</gene>
<evidence type="ECO:0000313" key="2">
    <source>
        <dbReference type="EMBL" id="KAJ3833799.1"/>
    </source>
</evidence>
<organism evidence="2 3">
    <name type="scientific">Lentinula raphanica</name>
    <dbReference type="NCBI Taxonomy" id="153919"/>
    <lineage>
        <taxon>Eukaryota</taxon>
        <taxon>Fungi</taxon>
        <taxon>Dikarya</taxon>
        <taxon>Basidiomycota</taxon>
        <taxon>Agaricomycotina</taxon>
        <taxon>Agaricomycetes</taxon>
        <taxon>Agaricomycetidae</taxon>
        <taxon>Agaricales</taxon>
        <taxon>Marasmiineae</taxon>
        <taxon>Omphalotaceae</taxon>
        <taxon>Lentinula</taxon>
    </lineage>
</organism>
<keyword evidence="3" id="KW-1185">Reference proteome</keyword>
<protein>
    <submittedName>
        <fullName evidence="2">Uncharacterized protein</fullName>
    </submittedName>
</protein>
<accession>A0AA38P027</accession>
<reference evidence="2" key="1">
    <citation type="submission" date="2022-08" db="EMBL/GenBank/DDBJ databases">
        <authorList>
            <consortium name="DOE Joint Genome Institute"/>
            <person name="Min B."/>
            <person name="Riley R."/>
            <person name="Sierra-Patev S."/>
            <person name="Naranjo-Ortiz M."/>
            <person name="Looney B."/>
            <person name="Konkel Z."/>
            <person name="Slot J.C."/>
            <person name="Sakamoto Y."/>
            <person name="Steenwyk J.L."/>
            <person name="Rokas A."/>
            <person name="Carro J."/>
            <person name="Camarero S."/>
            <person name="Ferreira P."/>
            <person name="Molpeceres G."/>
            <person name="Ruiz-Duenas F.J."/>
            <person name="Serrano A."/>
            <person name="Henrissat B."/>
            <person name="Drula E."/>
            <person name="Hughes K.W."/>
            <person name="Mata J.L."/>
            <person name="Ishikawa N.K."/>
            <person name="Vargas-Isla R."/>
            <person name="Ushijima S."/>
            <person name="Smith C.A."/>
            <person name="Ahrendt S."/>
            <person name="Andreopoulos W."/>
            <person name="He G."/>
            <person name="Labutti K."/>
            <person name="Lipzen A."/>
            <person name="Ng V."/>
            <person name="Sandor L."/>
            <person name="Barry K."/>
            <person name="Martinez A.T."/>
            <person name="Xiao Y."/>
            <person name="Gibbons J.G."/>
            <person name="Terashima K."/>
            <person name="Hibbett D.S."/>
            <person name="Grigoriev I.V."/>
        </authorList>
    </citation>
    <scope>NUCLEOTIDE SEQUENCE</scope>
    <source>
        <strain evidence="2">TFB9207</strain>
    </source>
</reference>
<feature type="region of interest" description="Disordered" evidence="1">
    <location>
        <begin position="35"/>
        <end position="55"/>
    </location>
</feature>
<proteinExistence type="predicted"/>
<dbReference type="Proteomes" id="UP001163846">
    <property type="component" value="Unassembled WGS sequence"/>
</dbReference>
<name>A0AA38P027_9AGAR</name>
<dbReference type="EMBL" id="MU806632">
    <property type="protein sequence ID" value="KAJ3833799.1"/>
    <property type="molecule type" value="Genomic_DNA"/>
</dbReference>
<evidence type="ECO:0000256" key="1">
    <source>
        <dbReference type="SAM" id="MobiDB-lite"/>
    </source>
</evidence>
<evidence type="ECO:0000313" key="3">
    <source>
        <dbReference type="Proteomes" id="UP001163846"/>
    </source>
</evidence>
<sequence length="280" mass="31516">MYLFRIIFRRRSLAVHVFLLSMIATAIALPMVKSKSKPHKKPGIPRIKASTGQAGSSGQYSVFSAVLCFFWQSGEVIPEGELEGNEDYEFAAVMSGHKSSASDPTMAQWVMALIPSVYLTPTNEDLKFQPRVFGYRTIRDPNSSEWTQQTSAQSTTLVTGTRLTIYPTRFRYTIAKLRMSPRTKGLLTESLGGVVNENHTDKLPTIPSGYQYALLFEKQLKKPEFKHIVKIISFDISETSEYGEAFTDMIKNKCLGGGKVLNKETDRALWPDQHTRKEFG</sequence>